<sequence length="130" mass="15169">MTDENWKAFFFLANQILGQGDRQREKSESWCSWTTFGRLTSDCGYWQSGLPSQEHILDYSTADNGPWGQPFLYTDIAHIIIPREFYWETSLPTGFRNGSRSQNIDVLSQKLSEKNITHRITELVLEIKLY</sequence>
<organism evidence="1 2">
    <name type="scientific">Silvimonas iriomotensis</name>
    <dbReference type="NCBI Taxonomy" id="449662"/>
    <lineage>
        <taxon>Bacteria</taxon>
        <taxon>Pseudomonadati</taxon>
        <taxon>Pseudomonadota</taxon>
        <taxon>Betaproteobacteria</taxon>
        <taxon>Neisseriales</taxon>
        <taxon>Chitinibacteraceae</taxon>
        <taxon>Silvimonas</taxon>
    </lineage>
</organism>
<evidence type="ECO:0000313" key="2">
    <source>
        <dbReference type="Proteomes" id="UP000637267"/>
    </source>
</evidence>
<evidence type="ECO:0000313" key="1">
    <source>
        <dbReference type="EMBL" id="GGP22064.1"/>
    </source>
</evidence>
<dbReference type="EMBL" id="BMLX01000003">
    <property type="protein sequence ID" value="GGP22064.1"/>
    <property type="molecule type" value="Genomic_DNA"/>
</dbReference>
<comment type="caution">
    <text evidence="1">The sequence shown here is derived from an EMBL/GenBank/DDBJ whole genome shotgun (WGS) entry which is preliminary data.</text>
</comment>
<proteinExistence type="predicted"/>
<keyword evidence="2" id="KW-1185">Reference proteome</keyword>
<protein>
    <submittedName>
        <fullName evidence="1">Uncharacterized protein</fullName>
    </submittedName>
</protein>
<accession>A0ABQ2P9Y3</accession>
<dbReference type="Proteomes" id="UP000637267">
    <property type="component" value="Unassembled WGS sequence"/>
</dbReference>
<reference evidence="2" key="1">
    <citation type="journal article" date="2019" name="Int. J. Syst. Evol. Microbiol.">
        <title>The Global Catalogue of Microorganisms (GCM) 10K type strain sequencing project: providing services to taxonomists for standard genome sequencing and annotation.</title>
        <authorList>
            <consortium name="The Broad Institute Genomics Platform"/>
            <consortium name="The Broad Institute Genome Sequencing Center for Infectious Disease"/>
            <person name="Wu L."/>
            <person name="Ma J."/>
        </authorList>
    </citation>
    <scope>NUCLEOTIDE SEQUENCE [LARGE SCALE GENOMIC DNA]</scope>
    <source>
        <strain evidence="2">CGMCC 1.8859</strain>
    </source>
</reference>
<gene>
    <name evidence="1" type="ORF">GCM10010970_23320</name>
</gene>
<name>A0ABQ2P9Y3_9NEIS</name>
<dbReference type="RefSeq" id="WP_188704557.1">
    <property type="nucleotide sequence ID" value="NZ_BMLX01000003.1"/>
</dbReference>